<gene>
    <name evidence="1" type="ORF">GN958_ATG22199</name>
</gene>
<evidence type="ECO:0000313" key="1">
    <source>
        <dbReference type="EMBL" id="KAF4128640.1"/>
    </source>
</evidence>
<comment type="caution">
    <text evidence="1">The sequence shown here is derived from an EMBL/GenBank/DDBJ whole genome shotgun (WGS) entry which is preliminary data.</text>
</comment>
<evidence type="ECO:0000313" key="2">
    <source>
        <dbReference type="Proteomes" id="UP000704712"/>
    </source>
</evidence>
<protein>
    <submittedName>
        <fullName evidence="1">Uncharacterized protein</fullName>
    </submittedName>
</protein>
<dbReference type="Proteomes" id="UP000704712">
    <property type="component" value="Unassembled WGS sequence"/>
</dbReference>
<proteinExistence type="predicted"/>
<organism evidence="1 2">
    <name type="scientific">Phytophthora infestans</name>
    <name type="common">Potato late blight agent</name>
    <name type="synonym">Botrytis infestans</name>
    <dbReference type="NCBI Taxonomy" id="4787"/>
    <lineage>
        <taxon>Eukaryota</taxon>
        <taxon>Sar</taxon>
        <taxon>Stramenopiles</taxon>
        <taxon>Oomycota</taxon>
        <taxon>Peronosporomycetes</taxon>
        <taxon>Peronosporales</taxon>
        <taxon>Peronosporaceae</taxon>
        <taxon>Phytophthora</taxon>
    </lineage>
</organism>
<dbReference type="AlphaFoldDB" id="A0A8S9TJP3"/>
<accession>A0A8S9TJP3</accession>
<sequence>MATLGKRNREDDALAKITPYLMYSWVKEEYVAAIRNEKFFATVRDKFDFTDVYEVNDESEDDGPLSEEDQKAQALDWKFYFAGGSCRYMFQYTTKWLKDTVDEAIASVLNKADLVKYCSGNYHHETIHKLYGMHRYDLDGRVRHGRVPVSSYVASRFAAECSEHAIMELVADYNTSRNISLKGYIPKWLFLASLATRKVKLFGSANDVNVLPQANVLPFDPEKPLKRLDKKGIRQLGTISRRNSDDTYDIHFGAGWQETYVSAGHIVPMGESYGGSLCKFEVGDIVRTQPSPKLKADQKWLQPVSWDQGGYDAVHFDSETGEVIFIQVIRSDQHDVKMRYFDEVLQKLKESGMGPEFTVMVFFVVKLDKWLEF</sequence>
<reference evidence="1" key="1">
    <citation type="submission" date="2020-03" db="EMBL/GenBank/DDBJ databases">
        <title>Hybrid Assembly of Korean Phytophthora infestans isolates.</title>
        <authorList>
            <person name="Prokchorchik M."/>
            <person name="Lee Y."/>
            <person name="Seo J."/>
            <person name="Cho J.-H."/>
            <person name="Park Y.-E."/>
            <person name="Jang D.-C."/>
            <person name="Im J.-S."/>
            <person name="Choi J.-G."/>
            <person name="Park H.-J."/>
            <person name="Lee G.-B."/>
            <person name="Lee Y.-G."/>
            <person name="Hong S.-Y."/>
            <person name="Cho K."/>
            <person name="Sohn K.H."/>
        </authorList>
    </citation>
    <scope>NUCLEOTIDE SEQUENCE</scope>
    <source>
        <strain evidence="1">KR_2_A2</strain>
    </source>
</reference>
<name>A0A8S9TJP3_PHYIN</name>
<dbReference type="EMBL" id="JAACNO010003075">
    <property type="protein sequence ID" value="KAF4128640.1"/>
    <property type="molecule type" value="Genomic_DNA"/>
</dbReference>